<evidence type="ECO:0000313" key="4">
    <source>
        <dbReference type="Proteomes" id="UP001152049"/>
    </source>
</evidence>
<accession>A0A9W8S724</accession>
<keyword evidence="1" id="KW-0040">ANK repeat</keyword>
<proteinExistence type="predicted"/>
<evidence type="ECO:0000259" key="2">
    <source>
        <dbReference type="Pfam" id="PF06985"/>
    </source>
</evidence>
<dbReference type="InterPro" id="IPR010730">
    <property type="entry name" value="HET"/>
</dbReference>
<organism evidence="3 4">
    <name type="scientific">Fusarium torreyae</name>
    <dbReference type="NCBI Taxonomy" id="1237075"/>
    <lineage>
        <taxon>Eukaryota</taxon>
        <taxon>Fungi</taxon>
        <taxon>Dikarya</taxon>
        <taxon>Ascomycota</taxon>
        <taxon>Pezizomycotina</taxon>
        <taxon>Sordariomycetes</taxon>
        <taxon>Hypocreomycetidae</taxon>
        <taxon>Hypocreales</taxon>
        <taxon>Nectriaceae</taxon>
        <taxon>Fusarium</taxon>
    </lineage>
</organism>
<dbReference type="Pfam" id="PF12796">
    <property type="entry name" value="Ank_2"/>
    <property type="match status" value="1"/>
</dbReference>
<dbReference type="SMART" id="SM00248">
    <property type="entry name" value="ANK"/>
    <property type="match status" value="4"/>
</dbReference>
<evidence type="ECO:0000256" key="1">
    <source>
        <dbReference type="PROSITE-ProRule" id="PRU00023"/>
    </source>
</evidence>
<dbReference type="AlphaFoldDB" id="A0A9W8S724"/>
<keyword evidence="4" id="KW-1185">Reference proteome</keyword>
<dbReference type="InterPro" id="IPR036770">
    <property type="entry name" value="Ankyrin_rpt-contain_sf"/>
</dbReference>
<dbReference type="Gene3D" id="1.25.40.20">
    <property type="entry name" value="Ankyrin repeat-containing domain"/>
    <property type="match status" value="1"/>
</dbReference>
<protein>
    <recommendedName>
        <fullName evidence="2">Heterokaryon incompatibility domain-containing protein</fullName>
    </recommendedName>
</protein>
<dbReference type="PROSITE" id="PS50088">
    <property type="entry name" value="ANK_REPEAT"/>
    <property type="match status" value="1"/>
</dbReference>
<evidence type="ECO:0000313" key="3">
    <source>
        <dbReference type="EMBL" id="KAJ4265373.1"/>
    </source>
</evidence>
<dbReference type="EMBL" id="JAOQAZ010000006">
    <property type="protein sequence ID" value="KAJ4265373.1"/>
    <property type="molecule type" value="Genomic_DNA"/>
</dbReference>
<comment type="caution">
    <text evidence="3">The sequence shown here is derived from an EMBL/GenBank/DDBJ whole genome shotgun (WGS) entry which is preliminary data.</text>
</comment>
<feature type="repeat" description="ANK" evidence="1">
    <location>
        <begin position="45"/>
        <end position="77"/>
    </location>
</feature>
<dbReference type="Pfam" id="PF06985">
    <property type="entry name" value="HET"/>
    <property type="match status" value="1"/>
</dbReference>
<name>A0A9W8S724_9HYPO</name>
<dbReference type="SUPFAM" id="SSF48403">
    <property type="entry name" value="Ankyrin repeat"/>
    <property type="match status" value="1"/>
</dbReference>
<dbReference type="Proteomes" id="UP001152049">
    <property type="component" value="Unassembled WGS sequence"/>
</dbReference>
<dbReference type="InterPro" id="IPR002110">
    <property type="entry name" value="Ankyrin_rpt"/>
</dbReference>
<dbReference type="OrthoDB" id="426293at2759"/>
<reference evidence="3" key="1">
    <citation type="submission" date="2022-09" db="EMBL/GenBank/DDBJ databases">
        <title>Fusarium specimens isolated from Avocado Roots.</title>
        <authorList>
            <person name="Stajich J."/>
            <person name="Roper C."/>
            <person name="Heimlech-Rivalta G."/>
        </authorList>
    </citation>
    <scope>NUCLEOTIDE SEQUENCE</scope>
    <source>
        <strain evidence="3">CF00136</strain>
    </source>
</reference>
<dbReference type="PROSITE" id="PS50297">
    <property type="entry name" value="ANK_REP_REGION"/>
    <property type="match status" value="1"/>
</dbReference>
<feature type="domain" description="Heterokaryon incompatibility" evidence="2">
    <location>
        <begin position="484"/>
        <end position="653"/>
    </location>
</feature>
<gene>
    <name evidence="3" type="ORF">NW762_004661</name>
</gene>
<dbReference type="PANTHER" id="PTHR33112">
    <property type="entry name" value="DOMAIN PROTEIN, PUTATIVE-RELATED"/>
    <property type="match status" value="1"/>
</dbReference>
<dbReference type="PANTHER" id="PTHR33112:SF16">
    <property type="entry name" value="HETEROKARYON INCOMPATIBILITY DOMAIN-CONTAINING PROTEIN"/>
    <property type="match status" value="1"/>
</dbReference>
<sequence length="977" mass="109701">MKDAKDANDFVALKAALANGLDPNLVEENSRAYSLDDRHLRPLRPTATLLHWALERSNYEAATYLLQHGAEIDLCNHKQLTVLHEVILDENEEAVAFLLEKGADPNRRYPDGIHPLCIVMAISNVAIFRLLVDAMSDLTLASIDNWTIVDLALLAGDHQALGILFQRDPSSKPSPWTLAELKDVPQECTGSSKAKQLLAVCTSNLLIPPSELYEIYTHVLLSLTGIHHIELGTFIPTLLIKDVFQALYDAACISMPTSRVTLCQSCSSFQRFARLPGKCRPWFQIHQSRDELDECAKSCPFCRLVVDAFDNADDTARKDDLITMHDDGVCGGTTGSCQFCWIEKSENENDHISVTKDVAATAIRLLLCHDGHYPLDPDEHTFFIAQDRQKRREAKLPVDVIDEAYVLDTNNSVGLDTSTGSWQTFDIAARWLDKCRSSSDHEHCRKAYQTGGDNLEPELPTRILDLADFPNPRLVETGGTRSNYCALSYCWGDMGTNLTTTRGNVSRHMEGIPMESLPVFIQEALIAARALEYRYIWIDALCIIQDDSDDWDKEASKMKDVYANADLTLSSLSATGCHEPLFHSRGVRTTRPVPFDIWTPKSERPRWKKDVIYQYSVYPSFLINNDGDPQGFSGGDKVTSRAPITSRGWVLQEQMLSTRILYFGSSYLLWECLCLATTDLDPSMIISPRTSGGLGLNNRAKYAIQGVAHPAYSYDLHDLRRQPFGIWQSLLTSYTERRLTKSRDRIPAFLAISKSLESTIGGEFIGGVWKGERLLESLSWNVQEADDKQAKEPSWSWASVEQVIKFDCLRRGYKLAKPTFLATVVSFDVQTSHSQSNISGSITLKGTLHQKEINFSSEDNNAFFDYQAGAVDKCYALDLVGFDMETTDEYIEDSDEDEVDWHDDDLPTVVVRLLLEPVNQTTSSDPPCVFRRIGICRDEGNREQLLEDALLPRKDTDDGGVWNGIKWSEADRIVTIV</sequence>